<dbReference type="InterPro" id="IPR001138">
    <property type="entry name" value="Zn2Cys6_DnaBD"/>
</dbReference>
<evidence type="ECO:0000256" key="3">
    <source>
        <dbReference type="ARBA" id="ARBA00023242"/>
    </source>
</evidence>
<dbReference type="Gene3D" id="4.10.240.10">
    <property type="entry name" value="Zn(2)-C6 fungal-type DNA-binding domain"/>
    <property type="match status" value="1"/>
</dbReference>
<dbReference type="Proteomes" id="UP000736672">
    <property type="component" value="Unassembled WGS sequence"/>
</dbReference>
<dbReference type="GO" id="GO:0003677">
    <property type="term" value="F:DNA binding"/>
    <property type="evidence" value="ECO:0007669"/>
    <property type="project" value="InterPro"/>
</dbReference>
<feature type="domain" description="Zn(2)-C6 fungal-type" evidence="5">
    <location>
        <begin position="22"/>
        <end position="53"/>
    </location>
</feature>
<dbReference type="PROSITE" id="PS50048">
    <property type="entry name" value="ZN2_CY6_FUNGAL_2"/>
    <property type="match status" value="1"/>
</dbReference>
<dbReference type="GO" id="GO:0008270">
    <property type="term" value="F:zinc ion binding"/>
    <property type="evidence" value="ECO:0007669"/>
    <property type="project" value="InterPro"/>
</dbReference>
<dbReference type="SMART" id="SM00906">
    <property type="entry name" value="Fungal_trans"/>
    <property type="match status" value="1"/>
</dbReference>
<keyword evidence="2" id="KW-0479">Metal-binding</keyword>
<gene>
    <name evidence="6" type="ORF">B0J15DRAFT_522980</name>
</gene>
<dbReference type="AlphaFoldDB" id="A0A9P9KTS5"/>
<protein>
    <recommendedName>
        <fullName evidence="5">Zn(2)-C6 fungal-type domain-containing protein</fullName>
    </recommendedName>
</protein>
<organism evidence="6 7">
    <name type="scientific">Fusarium solani</name>
    <name type="common">Filamentous fungus</name>
    <dbReference type="NCBI Taxonomy" id="169388"/>
    <lineage>
        <taxon>Eukaryota</taxon>
        <taxon>Fungi</taxon>
        <taxon>Dikarya</taxon>
        <taxon>Ascomycota</taxon>
        <taxon>Pezizomycotina</taxon>
        <taxon>Sordariomycetes</taxon>
        <taxon>Hypocreomycetidae</taxon>
        <taxon>Hypocreales</taxon>
        <taxon>Nectriaceae</taxon>
        <taxon>Fusarium</taxon>
        <taxon>Fusarium solani species complex</taxon>
    </lineage>
</organism>
<dbReference type="PANTHER" id="PTHR31001:SF74">
    <property type="entry name" value="ZN(II)2CYS6 TRANSCRIPTION FACTOR (EUROFUNG)"/>
    <property type="match status" value="1"/>
</dbReference>
<comment type="caution">
    <text evidence="6">The sequence shown here is derived from an EMBL/GenBank/DDBJ whole genome shotgun (WGS) entry which is preliminary data.</text>
</comment>
<name>A0A9P9KTS5_FUSSL</name>
<dbReference type="PROSITE" id="PS00463">
    <property type="entry name" value="ZN2_CY6_FUNGAL_1"/>
    <property type="match status" value="1"/>
</dbReference>
<keyword evidence="3" id="KW-0539">Nucleus</keyword>
<dbReference type="Pfam" id="PF04082">
    <property type="entry name" value="Fungal_trans"/>
    <property type="match status" value="1"/>
</dbReference>
<keyword evidence="7" id="KW-1185">Reference proteome</keyword>
<feature type="region of interest" description="Disordered" evidence="4">
    <location>
        <begin position="90"/>
        <end position="110"/>
    </location>
</feature>
<dbReference type="SMART" id="SM00066">
    <property type="entry name" value="GAL4"/>
    <property type="match status" value="1"/>
</dbReference>
<proteinExistence type="predicted"/>
<dbReference type="OrthoDB" id="4934715at2759"/>
<reference evidence="6" key="1">
    <citation type="journal article" date="2021" name="Nat. Commun.">
        <title>Genetic determinants of endophytism in the Arabidopsis root mycobiome.</title>
        <authorList>
            <person name="Mesny F."/>
            <person name="Miyauchi S."/>
            <person name="Thiergart T."/>
            <person name="Pickel B."/>
            <person name="Atanasova L."/>
            <person name="Karlsson M."/>
            <person name="Huettel B."/>
            <person name="Barry K.W."/>
            <person name="Haridas S."/>
            <person name="Chen C."/>
            <person name="Bauer D."/>
            <person name="Andreopoulos W."/>
            <person name="Pangilinan J."/>
            <person name="LaButti K."/>
            <person name="Riley R."/>
            <person name="Lipzen A."/>
            <person name="Clum A."/>
            <person name="Drula E."/>
            <person name="Henrissat B."/>
            <person name="Kohler A."/>
            <person name="Grigoriev I.V."/>
            <person name="Martin F.M."/>
            <person name="Hacquard S."/>
        </authorList>
    </citation>
    <scope>NUCLEOTIDE SEQUENCE</scope>
    <source>
        <strain evidence="6">FSSC 5 MPI-SDFR-AT-0091</strain>
    </source>
</reference>
<evidence type="ECO:0000313" key="6">
    <source>
        <dbReference type="EMBL" id="KAH7268248.1"/>
    </source>
</evidence>
<dbReference type="EMBL" id="JAGTJS010000005">
    <property type="protein sequence ID" value="KAH7268248.1"/>
    <property type="molecule type" value="Genomic_DNA"/>
</dbReference>
<feature type="region of interest" description="Disordered" evidence="4">
    <location>
        <begin position="1"/>
        <end position="20"/>
    </location>
</feature>
<dbReference type="InterPro" id="IPR050613">
    <property type="entry name" value="Sec_Metabolite_Reg"/>
</dbReference>
<evidence type="ECO:0000313" key="7">
    <source>
        <dbReference type="Proteomes" id="UP000736672"/>
    </source>
</evidence>
<dbReference type="GO" id="GO:0006351">
    <property type="term" value="P:DNA-templated transcription"/>
    <property type="evidence" value="ECO:0007669"/>
    <property type="project" value="InterPro"/>
</dbReference>
<dbReference type="CDD" id="cd00067">
    <property type="entry name" value="GAL4"/>
    <property type="match status" value="1"/>
</dbReference>
<dbReference type="CDD" id="cd12148">
    <property type="entry name" value="fungal_TF_MHR"/>
    <property type="match status" value="1"/>
</dbReference>
<sequence>MADDAPRPRPPPNRRRDKVQLSCDPCRHRKLRCDRHHPCGACSRRGLTNSCNYATSSSPSDAPRSVALQQSTSLHGRISELENLVVTLMKGQPLPSPPAPKSPRPSSPSFADVFPEILRLKKPQDEAPSPADPGTLEVRESGTSYVQSVHWEAILTKIRGLKEDLVTDSKAPPGSHLFYGPNRHATRDEILAAVPPRPVVDRLMALHFDSYIITPYLIHGKKFLREYEAFWEDPSTTSTAWIGLMFSMLYIAAQLQTLTIDFPDGRAESLKTEYLTLKDAFREKAVQCLILARYTTGGPYILETLITVLTGEFILLKDGATDGWLSIGMILHLAMRMGYHRDPDHFPGISPFEGEMRRRIWNTILQLDLVISLEMGLPRSATDTHIDTQPARNLRDCDFDEDTTEMPPPRPETEWTPVLPLIARARLITALGLICDINTDINPPSYGEVTKIDALLEDVHNRAIPPVLRWETTPHPITDSPTLVVQRVSIETTYRKSRILLYRRALISYPVKPQEQDRESVRICLDSALKILSFQQMLHEESQPFGRLCQLRWKVTRIFNQDVLLATSVLCLYLQDVDKFETTGQTTRAEEIRQQLTISHNIWLQMSTISAEAGKVAKALSIVLGTSGASAEDHSGPGSYDFLSDLDAIPLNEFGATFNNQYDTQRSRHSQNHTSLAHCSAFHSSTTHCRVLILTHTLVFIVAHFIVSHLAVTGRLAGKASSRVRCKVSGSIILETGPALSSAPC</sequence>
<dbReference type="Pfam" id="PF00172">
    <property type="entry name" value="Zn_clus"/>
    <property type="match status" value="1"/>
</dbReference>
<dbReference type="PANTHER" id="PTHR31001">
    <property type="entry name" value="UNCHARACTERIZED TRANSCRIPTIONAL REGULATORY PROTEIN"/>
    <property type="match status" value="1"/>
</dbReference>
<evidence type="ECO:0000256" key="4">
    <source>
        <dbReference type="SAM" id="MobiDB-lite"/>
    </source>
</evidence>
<dbReference type="GO" id="GO:0000981">
    <property type="term" value="F:DNA-binding transcription factor activity, RNA polymerase II-specific"/>
    <property type="evidence" value="ECO:0007669"/>
    <property type="project" value="InterPro"/>
</dbReference>
<dbReference type="SUPFAM" id="SSF57701">
    <property type="entry name" value="Zn2/Cys6 DNA-binding domain"/>
    <property type="match status" value="1"/>
</dbReference>
<evidence type="ECO:0000256" key="1">
    <source>
        <dbReference type="ARBA" id="ARBA00004123"/>
    </source>
</evidence>
<dbReference type="GO" id="GO:0005634">
    <property type="term" value="C:nucleus"/>
    <property type="evidence" value="ECO:0007669"/>
    <property type="project" value="UniProtKB-SubCell"/>
</dbReference>
<dbReference type="InterPro" id="IPR036864">
    <property type="entry name" value="Zn2-C6_fun-type_DNA-bd_sf"/>
</dbReference>
<evidence type="ECO:0000256" key="2">
    <source>
        <dbReference type="ARBA" id="ARBA00022723"/>
    </source>
</evidence>
<comment type="subcellular location">
    <subcellularLocation>
        <location evidence="1">Nucleus</location>
    </subcellularLocation>
</comment>
<feature type="compositionally biased region" description="Pro residues" evidence="4">
    <location>
        <begin position="94"/>
        <end position="106"/>
    </location>
</feature>
<evidence type="ECO:0000259" key="5">
    <source>
        <dbReference type="PROSITE" id="PS50048"/>
    </source>
</evidence>
<accession>A0A9P9KTS5</accession>
<dbReference type="InterPro" id="IPR007219">
    <property type="entry name" value="XnlR_reg_dom"/>
</dbReference>